<evidence type="ECO:0000256" key="1">
    <source>
        <dbReference type="ARBA" id="ARBA00004141"/>
    </source>
</evidence>
<evidence type="ECO:0000256" key="2">
    <source>
        <dbReference type="ARBA" id="ARBA00007018"/>
    </source>
</evidence>
<gene>
    <name evidence="8" type="primary">Paqr3-L</name>
    <name evidence="8" type="ORF">Hamer_G003774</name>
</gene>
<dbReference type="Pfam" id="PF03006">
    <property type="entry name" value="HlyIII"/>
    <property type="match status" value="1"/>
</dbReference>
<dbReference type="EMBL" id="JAHLQT010000697">
    <property type="protein sequence ID" value="KAG7178022.1"/>
    <property type="molecule type" value="Genomic_DNA"/>
</dbReference>
<keyword evidence="6" id="KW-0862">Zinc</keyword>
<feature type="transmembrane region" description="Helical" evidence="7">
    <location>
        <begin position="168"/>
        <end position="189"/>
    </location>
</feature>
<feature type="transmembrane region" description="Helical" evidence="7">
    <location>
        <begin position="195"/>
        <end position="218"/>
    </location>
</feature>
<keyword evidence="9" id="KW-1185">Reference proteome</keyword>
<dbReference type="GO" id="GO:0038023">
    <property type="term" value="F:signaling receptor activity"/>
    <property type="evidence" value="ECO:0007669"/>
    <property type="project" value="TreeGrafter"/>
</dbReference>
<feature type="binding site" evidence="6">
    <location>
        <position position="119"/>
    </location>
    <ligand>
        <name>Zn(2+)</name>
        <dbReference type="ChEBI" id="CHEBI:29105"/>
    </ligand>
</feature>
<evidence type="ECO:0000256" key="7">
    <source>
        <dbReference type="SAM" id="Phobius"/>
    </source>
</evidence>
<comment type="similarity">
    <text evidence="2">Belongs to the ADIPOR family.</text>
</comment>
<dbReference type="InterPro" id="IPR004254">
    <property type="entry name" value="AdipoR/HlyIII-related"/>
</dbReference>
<keyword evidence="5 7" id="KW-0472">Membrane</keyword>
<organism evidence="8 9">
    <name type="scientific">Homarus americanus</name>
    <name type="common">American lobster</name>
    <dbReference type="NCBI Taxonomy" id="6706"/>
    <lineage>
        <taxon>Eukaryota</taxon>
        <taxon>Metazoa</taxon>
        <taxon>Ecdysozoa</taxon>
        <taxon>Arthropoda</taxon>
        <taxon>Crustacea</taxon>
        <taxon>Multicrustacea</taxon>
        <taxon>Malacostraca</taxon>
        <taxon>Eumalacostraca</taxon>
        <taxon>Eucarida</taxon>
        <taxon>Decapoda</taxon>
        <taxon>Pleocyemata</taxon>
        <taxon>Astacidea</taxon>
        <taxon>Nephropoidea</taxon>
        <taxon>Nephropidae</taxon>
        <taxon>Homarus</taxon>
    </lineage>
</organism>
<evidence type="ECO:0000256" key="5">
    <source>
        <dbReference type="ARBA" id="ARBA00023136"/>
    </source>
</evidence>
<feature type="transmembrane region" description="Helical" evidence="7">
    <location>
        <begin position="66"/>
        <end position="89"/>
    </location>
</feature>
<dbReference type="GO" id="GO:0046872">
    <property type="term" value="F:metal ion binding"/>
    <property type="evidence" value="ECO:0007669"/>
    <property type="project" value="UniProtKB-KW"/>
</dbReference>
<evidence type="ECO:0000313" key="9">
    <source>
        <dbReference type="Proteomes" id="UP000747542"/>
    </source>
</evidence>
<keyword evidence="6" id="KW-0479">Metal-binding</keyword>
<feature type="non-terminal residue" evidence="8">
    <location>
        <position position="1"/>
    </location>
</feature>
<name>A0A8J5TVS5_HOMAM</name>
<reference evidence="8" key="1">
    <citation type="journal article" date="2021" name="Sci. Adv.">
        <title>The American lobster genome reveals insights on longevity, neural, and immune adaptations.</title>
        <authorList>
            <person name="Polinski J.M."/>
            <person name="Zimin A.V."/>
            <person name="Clark K.F."/>
            <person name="Kohn A.B."/>
            <person name="Sadowski N."/>
            <person name="Timp W."/>
            <person name="Ptitsyn A."/>
            <person name="Khanna P."/>
            <person name="Romanova D.Y."/>
            <person name="Williams P."/>
            <person name="Greenwood S.J."/>
            <person name="Moroz L.L."/>
            <person name="Walt D.R."/>
            <person name="Bodnar A.G."/>
        </authorList>
    </citation>
    <scope>NUCLEOTIDE SEQUENCE</scope>
    <source>
        <strain evidence="8">GMGI-L3</strain>
    </source>
</reference>
<feature type="binding site" evidence="6">
    <location>
        <position position="268"/>
    </location>
    <ligand>
        <name>Zn(2+)</name>
        <dbReference type="ChEBI" id="CHEBI:29105"/>
    </ligand>
</feature>
<keyword evidence="8" id="KW-0675">Receptor</keyword>
<proteinExistence type="inferred from homology"/>
<feature type="binding site" evidence="6">
    <location>
        <position position="272"/>
    </location>
    <ligand>
        <name>Zn(2+)</name>
        <dbReference type="ChEBI" id="CHEBI:29105"/>
    </ligand>
</feature>
<evidence type="ECO:0000256" key="4">
    <source>
        <dbReference type="ARBA" id="ARBA00022989"/>
    </source>
</evidence>
<accession>A0A8J5TVS5</accession>
<feature type="transmembrane region" description="Helical" evidence="7">
    <location>
        <begin position="96"/>
        <end position="117"/>
    </location>
</feature>
<comment type="subcellular location">
    <subcellularLocation>
        <location evidence="1">Membrane</location>
        <topology evidence="1">Multi-pass membrane protein</topology>
    </subcellularLocation>
</comment>
<dbReference type="PANTHER" id="PTHR20855">
    <property type="entry name" value="ADIPOR/PROGESTIN RECEPTOR-RELATED"/>
    <property type="match status" value="1"/>
</dbReference>
<dbReference type="PANTHER" id="PTHR20855:SF15">
    <property type="entry name" value="PROGESTIN AND ADIPOQ RECEPTOR FAMILY MEMBER 3"/>
    <property type="match status" value="1"/>
</dbReference>
<dbReference type="Proteomes" id="UP000747542">
    <property type="component" value="Unassembled WGS sequence"/>
</dbReference>
<protein>
    <submittedName>
        <fullName evidence="8">Progestin and adipoQ receptor family member 3-like</fullName>
    </submittedName>
</protein>
<evidence type="ECO:0000313" key="8">
    <source>
        <dbReference type="EMBL" id="KAG7178022.1"/>
    </source>
</evidence>
<feature type="transmembrane region" description="Helical" evidence="7">
    <location>
        <begin position="137"/>
        <end position="156"/>
    </location>
</feature>
<dbReference type="AlphaFoldDB" id="A0A8J5TVS5"/>
<dbReference type="GO" id="GO:0016020">
    <property type="term" value="C:membrane"/>
    <property type="evidence" value="ECO:0007669"/>
    <property type="project" value="UniProtKB-SubCell"/>
</dbReference>
<feature type="transmembrane region" description="Helical" evidence="7">
    <location>
        <begin position="230"/>
        <end position="250"/>
    </location>
</feature>
<evidence type="ECO:0000256" key="6">
    <source>
        <dbReference type="PIRSR" id="PIRSR604254-1"/>
    </source>
</evidence>
<comment type="caution">
    <text evidence="8">The sequence shown here is derived from an EMBL/GenBank/DDBJ whole genome shotgun (WGS) entry which is preliminary data.</text>
</comment>
<evidence type="ECO:0000256" key="3">
    <source>
        <dbReference type="ARBA" id="ARBA00022692"/>
    </source>
</evidence>
<keyword evidence="4 7" id="KW-1133">Transmembrane helix</keyword>
<sequence>TFLYQARKAVKMCQRKKKQPLATLPYHRAPTFLRFNPFIKKGYRSNLSTAQCFHSVLSWNNETLNIWSHLFGFIVFFGLFVYDMTVVFYKYKGTEYDAIIASFVLFCFMICMLLSSLYHTLNCRSEDSCRKWLSYDIFGISASFLAIFLSGIYYGFWCPEYLTHRYVYMSLVCFLFTGAMAFLLTPRLLGEEWEWARVTLFSVWAASGLLPTIHWTILHGGIDSGIVQIFLPRIFVMYGISGTAVIVYVWKVPERYFPGRFDFVGASHQLWHVIIVAALVHWHQTGLEYARYRQAYGCNTSMIFP</sequence>
<keyword evidence="3 7" id="KW-0812">Transmembrane</keyword>